<dbReference type="EMBL" id="JBGBZN010000002">
    <property type="protein sequence ID" value="MEY9472225.1"/>
    <property type="molecule type" value="Genomic_DNA"/>
</dbReference>
<accession>A0ABV4GJW7</accession>
<evidence type="ECO:0000313" key="1">
    <source>
        <dbReference type="EMBL" id="MEY9472225.1"/>
    </source>
</evidence>
<sequence length="99" mass="11205">MECIGKGNAGAEPDVFLGLIRYCGSTGDGPVHREAHDGMETPDAQAETLRKNWRLTHAPFDEASYTRDLNTLRRPLDYTRCRMFDESDMERGDSEVRVV</sequence>
<dbReference type="Proteomes" id="UP001565474">
    <property type="component" value="Unassembled WGS sequence"/>
</dbReference>
<protein>
    <submittedName>
        <fullName evidence="1">Uncharacterized protein</fullName>
    </submittedName>
</protein>
<gene>
    <name evidence="1" type="ORF">ABH992_004624</name>
</gene>
<evidence type="ECO:0000313" key="2">
    <source>
        <dbReference type="Proteomes" id="UP001565474"/>
    </source>
</evidence>
<dbReference type="RefSeq" id="WP_157785339.1">
    <property type="nucleotide sequence ID" value="NZ_JBGBYD010000002.1"/>
</dbReference>
<comment type="caution">
    <text evidence="1">The sequence shown here is derived from an EMBL/GenBank/DDBJ whole genome shotgun (WGS) entry which is preliminary data.</text>
</comment>
<keyword evidence="2" id="KW-1185">Reference proteome</keyword>
<proteinExistence type="predicted"/>
<reference evidence="1 2" key="1">
    <citation type="submission" date="2024-07" db="EMBL/GenBank/DDBJ databases">
        <title>Genomic Encyclopedia of Type Strains, Phase V (KMG-V): Genome sequencing to study the core and pangenomes of soil and plant-associated prokaryotes.</title>
        <authorList>
            <person name="Whitman W."/>
        </authorList>
    </citation>
    <scope>NUCLEOTIDE SEQUENCE [LARGE SCALE GENOMIC DNA]</scope>
    <source>
        <strain evidence="1 2">USDA 222</strain>
    </source>
</reference>
<organism evidence="1 2">
    <name type="scientific">Bradyrhizobium yuanmingense</name>
    <dbReference type="NCBI Taxonomy" id="108015"/>
    <lineage>
        <taxon>Bacteria</taxon>
        <taxon>Pseudomonadati</taxon>
        <taxon>Pseudomonadota</taxon>
        <taxon>Alphaproteobacteria</taxon>
        <taxon>Hyphomicrobiales</taxon>
        <taxon>Nitrobacteraceae</taxon>
        <taxon>Bradyrhizobium</taxon>
    </lineage>
</organism>
<name>A0ABV4GJW7_9BRAD</name>